<dbReference type="EMBL" id="CP029554">
    <property type="protein sequence ID" value="AXE33510.1"/>
    <property type="molecule type" value="Genomic_DNA"/>
</dbReference>
<evidence type="ECO:0000313" key="3">
    <source>
        <dbReference type="Proteomes" id="UP000252038"/>
    </source>
</evidence>
<name>A0A344UE12_9NEIS</name>
<feature type="transmembrane region" description="Helical" evidence="1">
    <location>
        <begin position="39"/>
        <end position="66"/>
    </location>
</feature>
<reference evidence="2 3" key="1">
    <citation type="submission" date="2018-05" db="EMBL/GenBank/DDBJ databases">
        <title>Genome sequencing, assembly and analysis of the novel insecticidal bacterium, Chromobacterium phragmitis.</title>
        <authorList>
            <person name="Sparks M.E."/>
            <person name="Blackburn M.B."/>
            <person name="Gundersen-Rindal D.E."/>
        </authorList>
    </citation>
    <scope>NUCLEOTIDE SEQUENCE [LARGE SCALE GENOMIC DNA]</scope>
    <source>
        <strain evidence="2">IIBBL 274-1</strain>
    </source>
</reference>
<gene>
    <name evidence="2" type="ORF">DK843_03765</name>
</gene>
<evidence type="ECO:0008006" key="4">
    <source>
        <dbReference type="Google" id="ProtNLM"/>
    </source>
</evidence>
<organism evidence="2 3">
    <name type="scientific">Chromobacterium phragmitis</name>
    <dbReference type="NCBI Taxonomy" id="2202141"/>
    <lineage>
        <taxon>Bacteria</taxon>
        <taxon>Pseudomonadati</taxon>
        <taxon>Pseudomonadota</taxon>
        <taxon>Betaproteobacteria</taxon>
        <taxon>Neisseriales</taxon>
        <taxon>Chromobacteriaceae</taxon>
        <taxon>Chromobacterium</taxon>
    </lineage>
</organism>
<proteinExistence type="predicted"/>
<keyword evidence="1" id="KW-1133">Transmembrane helix</keyword>
<dbReference type="Proteomes" id="UP000252038">
    <property type="component" value="Chromosome"/>
</dbReference>
<dbReference type="KEGG" id="chrb:DK843_03765"/>
<dbReference type="OrthoDB" id="9964122at2"/>
<dbReference type="AlphaFoldDB" id="A0A344UE12"/>
<keyword evidence="1" id="KW-0812">Transmembrane</keyword>
<evidence type="ECO:0000256" key="1">
    <source>
        <dbReference type="SAM" id="Phobius"/>
    </source>
</evidence>
<dbReference type="RefSeq" id="WP_114063177.1">
    <property type="nucleotide sequence ID" value="NZ_CP029495.1"/>
</dbReference>
<sequence length="76" mass="8178">MEFIKHGVKVMDNLALAVLAATIAPLAKNVIDGKTIPAIWGAYAACALLFYLLLELVSICLLYNFIDFPRAPGRGG</sequence>
<accession>A0A344UE12</accession>
<keyword evidence="1" id="KW-0472">Membrane</keyword>
<evidence type="ECO:0000313" key="2">
    <source>
        <dbReference type="EMBL" id="AXE33510.1"/>
    </source>
</evidence>
<dbReference type="KEGG" id="chri:DK842_20775"/>
<protein>
    <recommendedName>
        <fullName evidence="4">Holin</fullName>
    </recommendedName>
</protein>